<keyword evidence="1" id="KW-1133">Transmembrane helix</keyword>
<evidence type="ECO:0000256" key="1">
    <source>
        <dbReference type="SAM" id="Phobius"/>
    </source>
</evidence>
<name>A0A7D5J760_9EURY</name>
<protein>
    <submittedName>
        <fullName evidence="2">Uncharacterized protein</fullName>
    </submittedName>
</protein>
<keyword evidence="3" id="KW-1185">Reference proteome</keyword>
<dbReference type="KEGG" id="mzi:HWN40_00105"/>
<evidence type="ECO:0000313" key="3">
    <source>
        <dbReference type="Proteomes" id="UP000509594"/>
    </source>
</evidence>
<keyword evidence="1" id="KW-0812">Transmembrane</keyword>
<feature type="transmembrane region" description="Helical" evidence="1">
    <location>
        <begin position="15"/>
        <end position="34"/>
    </location>
</feature>
<organism evidence="2 3">
    <name type="scientific">Methanolobus zinderi</name>
    <dbReference type="NCBI Taxonomy" id="536044"/>
    <lineage>
        <taxon>Archaea</taxon>
        <taxon>Methanobacteriati</taxon>
        <taxon>Methanobacteriota</taxon>
        <taxon>Stenosarchaea group</taxon>
        <taxon>Methanomicrobia</taxon>
        <taxon>Methanosarcinales</taxon>
        <taxon>Methanosarcinaceae</taxon>
        <taxon>Methanolobus</taxon>
    </lineage>
</organism>
<dbReference type="EMBL" id="CP058215">
    <property type="protein sequence ID" value="QLC48790.1"/>
    <property type="molecule type" value="Genomic_DNA"/>
</dbReference>
<dbReference type="GeneID" id="55820030"/>
<accession>A0A7D5J760</accession>
<dbReference type="AlphaFoldDB" id="A0A7D5J760"/>
<evidence type="ECO:0000313" key="2">
    <source>
        <dbReference type="EMBL" id="QLC48790.1"/>
    </source>
</evidence>
<dbReference type="OrthoDB" id="118051at2157"/>
<dbReference type="RefSeq" id="WP_176963853.1">
    <property type="nucleotide sequence ID" value="NZ_CP058215.1"/>
</dbReference>
<dbReference type="InterPro" id="IPR055713">
    <property type="entry name" value="DUF7289"/>
</dbReference>
<sequence>MTQQDRNNAAVSETLGYILLFAIVTLSMGVIYAIGYPALQSNIDANVFESTEQNFIVLQSNMDRVAFDQTPVKVLQMKLQESTLSASNSSSITISYDSNTTYYTAGEIEYLRKDNTITYEMGGVFKHYSPDSSVMVSKPSIYTGTINNVNSTTIGIVSVSGNRSVSGNGIATITMKNNKSHMSASSGTSDLTVNLSSRYAPEWEKFLDENGFEIINSNSSVVSAVRKDTFLILSRHVVDVDIS</sequence>
<gene>
    <name evidence="2" type="ORF">HWN40_00105</name>
</gene>
<keyword evidence="1" id="KW-0472">Membrane</keyword>
<reference evidence="2 3" key="1">
    <citation type="submission" date="2020-06" db="EMBL/GenBank/DDBJ databases">
        <title>Methanolobus halotolerans sp. nov., isolated from a saline lake Tus in Siberia.</title>
        <authorList>
            <person name="Shen Y."/>
            <person name="Chen S.-C."/>
            <person name="Lai M.-C."/>
            <person name="Huang H.-H."/>
            <person name="Chiu H.-H."/>
            <person name="Tang S.-L."/>
            <person name="Rogozin D.Y."/>
            <person name="Degermendzhy A.G."/>
        </authorList>
    </citation>
    <scope>NUCLEOTIDE SEQUENCE [LARGE SCALE GENOMIC DNA]</scope>
    <source>
        <strain evidence="2 3">DSM 21339</strain>
    </source>
</reference>
<proteinExistence type="predicted"/>
<dbReference type="Pfam" id="PF23960">
    <property type="entry name" value="DUF7289"/>
    <property type="match status" value="1"/>
</dbReference>
<dbReference type="Proteomes" id="UP000509594">
    <property type="component" value="Chromosome"/>
</dbReference>